<dbReference type="PROSITE" id="PS51192">
    <property type="entry name" value="HELICASE_ATP_BIND_1"/>
    <property type="match status" value="1"/>
</dbReference>
<feature type="coiled-coil region" evidence="1">
    <location>
        <begin position="432"/>
        <end position="462"/>
    </location>
</feature>
<dbReference type="Gene3D" id="3.40.50.300">
    <property type="entry name" value="P-loop containing nucleotide triphosphate hydrolases"/>
    <property type="match status" value="2"/>
</dbReference>
<evidence type="ECO:0000256" key="1">
    <source>
        <dbReference type="SAM" id="Coils"/>
    </source>
</evidence>
<keyword evidence="3" id="KW-0255">Endonuclease</keyword>
<organism evidence="3 4">
    <name type="scientific">Marinilactibacillus psychrotolerans</name>
    <dbReference type="NCBI Taxonomy" id="191770"/>
    <lineage>
        <taxon>Bacteria</taxon>
        <taxon>Bacillati</taxon>
        <taxon>Bacillota</taxon>
        <taxon>Bacilli</taxon>
        <taxon>Lactobacillales</taxon>
        <taxon>Carnobacteriaceae</taxon>
        <taxon>Marinilactibacillus</taxon>
    </lineage>
</organism>
<keyword evidence="3" id="KW-0540">Nuclease</keyword>
<dbReference type="InterPro" id="IPR014001">
    <property type="entry name" value="Helicase_ATP-bd"/>
</dbReference>
<dbReference type="Pfam" id="PF22679">
    <property type="entry name" value="T1R_D3-like"/>
    <property type="match status" value="1"/>
</dbReference>
<dbReference type="PANTHER" id="PTHR42927">
    <property type="entry name" value="HELICASE SUPERFAMILY 1 AND 2 DOMAIN-CONTAINING PROTEIN"/>
    <property type="match status" value="1"/>
</dbReference>
<dbReference type="PANTHER" id="PTHR42927:SF1">
    <property type="entry name" value="HELICASE SUPERFAMILY 1 AND 2 DOMAIN-CONTAINING PROTEIN"/>
    <property type="match status" value="1"/>
</dbReference>
<dbReference type="InterPro" id="IPR007409">
    <property type="entry name" value="Restrct_endonuc_type1_HsdR_N"/>
</dbReference>
<dbReference type="EMBL" id="JBGQQK010000043">
    <property type="protein sequence ID" value="MFL2103811.1"/>
    <property type="molecule type" value="Genomic_DNA"/>
</dbReference>
<dbReference type="Gene3D" id="3.90.1570.50">
    <property type="match status" value="1"/>
</dbReference>
<name>A0ABW8ULM9_9LACT</name>
<evidence type="ECO:0000259" key="2">
    <source>
        <dbReference type="PROSITE" id="PS51192"/>
    </source>
</evidence>
<dbReference type="Pfam" id="PF18766">
    <property type="entry name" value="SWI2_SNF2"/>
    <property type="match status" value="1"/>
</dbReference>
<evidence type="ECO:0000313" key="3">
    <source>
        <dbReference type="EMBL" id="MFL2103811.1"/>
    </source>
</evidence>
<keyword evidence="4" id="KW-1185">Reference proteome</keyword>
<gene>
    <name evidence="3" type="ORF">ACEN37_11150</name>
</gene>
<dbReference type="GO" id="GO:0009035">
    <property type="term" value="F:type I site-specific deoxyribonuclease activity"/>
    <property type="evidence" value="ECO:0007669"/>
    <property type="project" value="UniProtKB-EC"/>
</dbReference>
<evidence type="ECO:0000313" key="4">
    <source>
        <dbReference type="Proteomes" id="UP001625374"/>
    </source>
</evidence>
<dbReference type="SMART" id="SM00487">
    <property type="entry name" value="DEXDc"/>
    <property type="match status" value="1"/>
</dbReference>
<sequence>MTEIFTTKNSQAVFQDNEKRFEEDIETYLLTKGGFTKVNQQNYDKEKAIDLDQLLQFIQETQEKSWKRYVQNYGEDAPRKLYKRLNDEVETNGLLHVLRNGISDRGAKIKIAAFKPESSLNEKVIHDYQSNRWTVTRQFSYSKENRNTLDMVLSLNGIPIVALELKNQYKNQAVDNAKKQFMYDRDSRELCFNFNKRFLVYFAVDLYEVWMTTKLAGKDTFFLPFNQGSNGAGQVGGKGNPSNPDGYATAYLWENVLQKDTLMEILQQFMHLETDSKHSKLIFPRFHQLDVVKKLVNNARVRGSGKNYLVQHSAGSGKSNSIAWLSYRLASLHNANNESVFTSVIIVTDRRVLDRQLQNTISSFDHTAGLVETIGENKNSKDLKDAINDGKKIIITTLQKFPVIYEEIDNNAGKNFAVIVDEAHSSQTGNSAKKLKAALADTEAALREYAEIEGELEEQQEDGQDKIIKELITHGQQPNLSFFAFTATPKTKTLEMFGTQQSDGTFRPFHIYSMRQAIEEGFILDVLQNYMTYKTSFKISKDVPDNPELPKSQGLQAIKRYESLHPYSLQQKTAIMIEHFRDITQHKIEGKAKAMVVTSSRLHAVKYLQEFKNYINKKGYTDMNVLVAFSGSLTLDEEEVTEVRLNKTKEGRNISEDQLKEEFHSANFNVLIVAEKYQTGFDEPLLHTMFVDKKLKGVKAVQTLSRLNRTRRGKKDTFILDFVNTAEEIQEAFQPFYEETKLNEAIDVNMIYDEKSKLRKYNIYNSQDVESIMKIYYKNGKQDEKALGRLTSSLKPIIDRYLELPEDQQYEFRVTLRNFNKWYAYIAQLARMFDKELHEEFIFTTYLIRFIPKVSKENVDLSDKIKLEFYKLEQEFEGDISLNPNTVDGTLTNINGVNTSPKPPEEDELLENIINRVNERFEGQFAEGDKVIVESIYKRAVKGNAKLKRYAQNNDAEVFEKSIFPDVFDTIAQELYMEQMTAFSKLFENKRFYDTVMQEVGRETYKDLRK</sequence>
<dbReference type="InterPro" id="IPR027417">
    <property type="entry name" value="P-loop_NTPase"/>
</dbReference>
<proteinExistence type="predicted"/>
<dbReference type="InterPro" id="IPR040980">
    <property type="entry name" value="SWI2_SNF2"/>
</dbReference>
<dbReference type="RefSeq" id="WP_407143708.1">
    <property type="nucleotide sequence ID" value="NZ_JBGQQI010000036.1"/>
</dbReference>
<reference evidence="3 4" key="1">
    <citation type="submission" date="2024-08" db="EMBL/GenBank/DDBJ databases">
        <authorList>
            <person name="Arias E."/>
        </authorList>
    </citation>
    <scope>NUCLEOTIDE SEQUENCE [LARGE SCALE GENOMIC DNA]</scope>
    <source>
        <strain evidence="3 4">FAM 24106</strain>
    </source>
</reference>
<dbReference type="InterPro" id="IPR055180">
    <property type="entry name" value="HsdR_RecA-like_helicase_dom_2"/>
</dbReference>
<dbReference type="Pfam" id="PF04313">
    <property type="entry name" value="HSDR_N"/>
    <property type="match status" value="1"/>
</dbReference>
<keyword evidence="3" id="KW-0378">Hydrolase</keyword>
<keyword evidence="1" id="KW-0175">Coiled coil</keyword>
<dbReference type="SUPFAM" id="SSF52540">
    <property type="entry name" value="P-loop containing nucleoside triphosphate hydrolases"/>
    <property type="match status" value="1"/>
</dbReference>
<feature type="domain" description="Helicase ATP-binding" evidence="2">
    <location>
        <begin position="299"/>
        <end position="507"/>
    </location>
</feature>
<comment type="caution">
    <text evidence="3">The sequence shown here is derived from an EMBL/GenBank/DDBJ whole genome shotgun (WGS) entry which is preliminary data.</text>
</comment>
<protein>
    <submittedName>
        <fullName evidence="3">Type I restriction endonuclease subunit R</fullName>
        <ecNumber evidence="3">3.1.21.3</ecNumber>
    </submittedName>
</protein>
<dbReference type="EC" id="3.1.21.3" evidence="3"/>
<dbReference type="Proteomes" id="UP001625374">
    <property type="component" value="Unassembled WGS sequence"/>
</dbReference>
<accession>A0ABW8ULM9</accession>